<evidence type="ECO:0008006" key="3">
    <source>
        <dbReference type="Google" id="ProtNLM"/>
    </source>
</evidence>
<gene>
    <name evidence="1" type="ORF">E9232_001345</name>
</gene>
<dbReference type="InterPro" id="IPR007523">
    <property type="entry name" value="NDUFAF3/AAMDC"/>
</dbReference>
<dbReference type="Gene3D" id="3.40.1230.10">
    <property type="entry name" value="MTH938-like"/>
    <property type="match status" value="1"/>
</dbReference>
<dbReference type="SUPFAM" id="SSF64076">
    <property type="entry name" value="MTH938-like"/>
    <property type="match status" value="1"/>
</dbReference>
<proteinExistence type="predicted"/>
<dbReference type="RefSeq" id="WP_309792892.1">
    <property type="nucleotide sequence ID" value="NZ_JAVDPW010000002.1"/>
</dbReference>
<accession>A0ABU1JJQ6</accession>
<dbReference type="PANTHER" id="PTHR21192">
    <property type="entry name" value="NUCLEAR PROTEIN E3-3"/>
    <property type="match status" value="1"/>
</dbReference>
<dbReference type="EMBL" id="JAVDPW010000002">
    <property type="protein sequence ID" value="MDR6288838.1"/>
    <property type="molecule type" value="Genomic_DNA"/>
</dbReference>
<evidence type="ECO:0000313" key="1">
    <source>
        <dbReference type="EMBL" id="MDR6288838.1"/>
    </source>
</evidence>
<sequence>MVEISSVIPPGRRMIDGYPAGGFRISGGLFHGPMLVWPESQEPWSPERIEDLTLAHLDPVRRIDPPVEVLLIGCGPRMVLLPSALRRQIREAGIGMDAMDTGAACRTFNVLISEGRRVAAALIPV</sequence>
<dbReference type="Pfam" id="PF04430">
    <property type="entry name" value="DUF498"/>
    <property type="match status" value="1"/>
</dbReference>
<keyword evidence="2" id="KW-1185">Reference proteome</keyword>
<dbReference type="CDD" id="cd00248">
    <property type="entry name" value="Mth938-like"/>
    <property type="match status" value="1"/>
</dbReference>
<reference evidence="1 2" key="1">
    <citation type="submission" date="2023-07" db="EMBL/GenBank/DDBJ databases">
        <title>Sorghum-associated microbial communities from plants grown in Nebraska, USA.</title>
        <authorList>
            <person name="Schachtman D."/>
        </authorList>
    </citation>
    <scope>NUCLEOTIDE SEQUENCE [LARGE SCALE GENOMIC DNA]</scope>
    <source>
        <strain evidence="1 2">584</strain>
    </source>
</reference>
<organism evidence="1 2">
    <name type="scientific">Inquilinus ginsengisoli</name>
    <dbReference type="NCBI Taxonomy" id="363840"/>
    <lineage>
        <taxon>Bacteria</taxon>
        <taxon>Pseudomonadati</taxon>
        <taxon>Pseudomonadota</taxon>
        <taxon>Alphaproteobacteria</taxon>
        <taxon>Rhodospirillales</taxon>
        <taxon>Rhodospirillaceae</taxon>
        <taxon>Inquilinus</taxon>
    </lineage>
</organism>
<evidence type="ECO:0000313" key="2">
    <source>
        <dbReference type="Proteomes" id="UP001262410"/>
    </source>
</evidence>
<comment type="caution">
    <text evidence="1">The sequence shown here is derived from an EMBL/GenBank/DDBJ whole genome shotgun (WGS) entry which is preliminary data.</text>
</comment>
<dbReference type="Proteomes" id="UP001262410">
    <property type="component" value="Unassembled WGS sequence"/>
</dbReference>
<protein>
    <recommendedName>
        <fullName evidence="3">Valyl-tRNA synthetase</fullName>
    </recommendedName>
</protein>
<dbReference type="PANTHER" id="PTHR21192:SF2">
    <property type="entry name" value="NADH DEHYDROGENASE [UBIQUINONE] 1 ALPHA SUBCOMPLEX ASSEMBLY FACTOR 3"/>
    <property type="match status" value="1"/>
</dbReference>
<name>A0ABU1JJQ6_9PROT</name>
<dbReference type="InterPro" id="IPR036748">
    <property type="entry name" value="MTH938-like_sf"/>
</dbReference>